<organism evidence="1 2">
    <name type="scientific">Eubacterium uniforme</name>
    <dbReference type="NCBI Taxonomy" id="39495"/>
    <lineage>
        <taxon>Bacteria</taxon>
        <taxon>Bacillati</taxon>
        <taxon>Bacillota</taxon>
        <taxon>Clostridia</taxon>
        <taxon>Eubacteriales</taxon>
        <taxon>Eubacteriaceae</taxon>
        <taxon>Eubacterium</taxon>
    </lineage>
</organism>
<evidence type="ECO:0000313" key="1">
    <source>
        <dbReference type="EMBL" id="SKA67487.1"/>
    </source>
</evidence>
<dbReference type="EMBL" id="FUXZ01000008">
    <property type="protein sequence ID" value="SKA67487.1"/>
    <property type="molecule type" value="Genomic_DNA"/>
</dbReference>
<sequence>MDILALFDEDVSYTSAFADYLNRKKVLAFDVYVFSNLDLLKDFLLNKKVNVLIGRKDILGLFDDYDIDRKIVLSDGSMVSEGNEFSIYKYDSMDKIVSQISGMYGYLNTHNKNGFEGMIGVYSPYSMSGKLDFSLGYALSLSKKCKTLYINLEEFSGLGTYILENESGHIKDLADLMYEYEQLKMGNHVRYVENIYKKDDLDVILPIRYAKDLRSIDSGVWGDAINKYAIAHGYKRVVVDFGNMLEDPFYIMDLCKVIYILTPKHTYEKKRMKEFVEYVLGSGNESLLEKVVTVDLPEYKAPDRIDDFYELEEGDFGQFIRELIDEVSIV</sequence>
<evidence type="ECO:0000313" key="2">
    <source>
        <dbReference type="Proteomes" id="UP000190814"/>
    </source>
</evidence>
<dbReference type="STRING" id="39495.SAMN02745111_01465"/>
<dbReference type="Gene3D" id="3.40.50.10850">
    <property type="entry name" value="Ntrc-like two-domain protein"/>
    <property type="match status" value="1"/>
</dbReference>
<evidence type="ECO:0008006" key="3">
    <source>
        <dbReference type="Google" id="ProtNLM"/>
    </source>
</evidence>
<keyword evidence="2" id="KW-1185">Reference proteome</keyword>
<dbReference type="Gene3D" id="3.40.50.300">
    <property type="entry name" value="P-loop containing nucleotide triphosphate hydrolases"/>
    <property type="match status" value="1"/>
</dbReference>
<name>A0A1T4VRB5_9FIRM</name>
<dbReference type="RefSeq" id="WP_078766336.1">
    <property type="nucleotide sequence ID" value="NZ_FUXZ01000008.1"/>
</dbReference>
<gene>
    <name evidence="1" type="ORF">SAMN02745111_01465</name>
</gene>
<accession>A0A1T4VRB5</accession>
<protein>
    <recommendedName>
        <fullName evidence="3">Cellulose biosynthesis protein BcsQ</fullName>
    </recommendedName>
</protein>
<dbReference type="Proteomes" id="UP000190814">
    <property type="component" value="Unassembled WGS sequence"/>
</dbReference>
<dbReference type="OrthoDB" id="9777019at2"/>
<dbReference type="AlphaFoldDB" id="A0A1T4VRB5"/>
<proteinExistence type="predicted"/>
<dbReference type="InterPro" id="IPR027417">
    <property type="entry name" value="P-loop_NTPase"/>
</dbReference>
<reference evidence="1 2" key="1">
    <citation type="submission" date="2017-02" db="EMBL/GenBank/DDBJ databases">
        <authorList>
            <person name="Peterson S.W."/>
        </authorList>
    </citation>
    <scope>NUCLEOTIDE SEQUENCE [LARGE SCALE GENOMIC DNA]</scope>
    <source>
        <strain evidence="1 2">ATCC 35992</strain>
    </source>
</reference>